<dbReference type="InterPro" id="IPR007837">
    <property type="entry name" value="DinB"/>
</dbReference>
<gene>
    <name evidence="4" type="ORF">AB3N04_05130</name>
</gene>
<reference evidence="4" key="1">
    <citation type="submission" date="2024-07" db="EMBL/GenBank/DDBJ databases">
        <title>Identification and characteristics of an arsenic-resistant bacterial isolate, which belongs to a novel species.</title>
        <authorList>
            <person name="Juszczyk A."/>
            <person name="Kowalczyk A."/>
            <person name="Was K."/>
            <person name="Kosowicz W."/>
            <person name="Budzyn A."/>
            <person name="Latowski D."/>
        </authorList>
    </citation>
    <scope>NUCLEOTIDE SEQUENCE</scope>
    <source>
        <strain evidence="4">As8PL</strain>
    </source>
</reference>
<dbReference type="PANTHER" id="PTHR37302:SF3">
    <property type="entry name" value="DAMAGE-INDUCIBLE PROTEIN DINB"/>
    <property type="match status" value="1"/>
</dbReference>
<dbReference type="RefSeq" id="WP_368505033.1">
    <property type="nucleotide sequence ID" value="NZ_CP162551.1"/>
</dbReference>
<sequence>MHTFFEYNWQVRDEWFTWCNQLTTEELLKDRIGGVGGILYTLFHVIDVEQSWLRAIAGKEDLVVRFAEYDTLEGIRFLSDTNRKEIKEFLPKILAESSNPFVTVDWDKENYRKNDILHHVIAHEIHHIGQLSVWAREVEMKPISAGFLGRDFTSMK</sequence>
<evidence type="ECO:0000256" key="1">
    <source>
        <dbReference type="ARBA" id="ARBA00008635"/>
    </source>
</evidence>
<keyword evidence="2 3" id="KW-0479">Metal-binding</keyword>
<dbReference type="AlphaFoldDB" id="A0AB39BW94"/>
<dbReference type="SUPFAM" id="SSF109854">
    <property type="entry name" value="DinB/YfiT-like putative metalloenzymes"/>
    <property type="match status" value="1"/>
</dbReference>
<feature type="binding site" evidence="3">
    <location>
        <position position="127"/>
    </location>
    <ligand>
        <name>a divalent metal cation</name>
        <dbReference type="ChEBI" id="CHEBI:60240"/>
    </ligand>
</feature>
<accession>A0AB39BW94</accession>
<protein>
    <submittedName>
        <fullName evidence="4">DinB family protein</fullName>
    </submittedName>
</protein>
<dbReference type="EMBL" id="CP162551">
    <property type="protein sequence ID" value="XDI37704.1"/>
    <property type="molecule type" value="Genomic_DNA"/>
</dbReference>
<proteinExistence type="inferred from homology"/>
<evidence type="ECO:0000256" key="3">
    <source>
        <dbReference type="PIRSR" id="PIRSR607837-1"/>
    </source>
</evidence>
<dbReference type="Pfam" id="PF05163">
    <property type="entry name" value="DinB"/>
    <property type="match status" value="1"/>
</dbReference>
<dbReference type="GO" id="GO:0046872">
    <property type="term" value="F:metal ion binding"/>
    <property type="evidence" value="ECO:0007669"/>
    <property type="project" value="UniProtKB-KW"/>
</dbReference>
<feature type="binding site" evidence="3">
    <location>
        <position position="44"/>
    </location>
    <ligand>
        <name>a divalent metal cation</name>
        <dbReference type="ChEBI" id="CHEBI:60240"/>
    </ligand>
</feature>
<organism evidence="4">
    <name type="scientific">Alkalihalophilus sp. As8PL</name>
    <dbReference type="NCBI Taxonomy" id="3237103"/>
    <lineage>
        <taxon>Bacteria</taxon>
        <taxon>Bacillati</taxon>
        <taxon>Bacillota</taxon>
        <taxon>Bacilli</taxon>
        <taxon>Bacillales</taxon>
        <taxon>Bacillaceae</taxon>
        <taxon>Alkalihalophilus</taxon>
    </lineage>
</organism>
<dbReference type="Gene3D" id="1.20.120.450">
    <property type="entry name" value="dinb family like domain"/>
    <property type="match status" value="1"/>
</dbReference>
<evidence type="ECO:0000313" key="4">
    <source>
        <dbReference type="EMBL" id="XDI37704.1"/>
    </source>
</evidence>
<name>A0AB39BW94_9BACI</name>
<evidence type="ECO:0000256" key="2">
    <source>
        <dbReference type="ARBA" id="ARBA00022723"/>
    </source>
</evidence>
<dbReference type="InterPro" id="IPR034660">
    <property type="entry name" value="DinB/YfiT-like"/>
</dbReference>
<dbReference type="PANTHER" id="PTHR37302">
    <property type="entry name" value="SLR1116 PROTEIN"/>
    <property type="match status" value="1"/>
</dbReference>
<comment type="similarity">
    <text evidence="1">Belongs to the DinB family.</text>
</comment>
<feature type="binding site" evidence="3">
    <location>
        <position position="123"/>
    </location>
    <ligand>
        <name>a divalent metal cation</name>
        <dbReference type="ChEBI" id="CHEBI:60240"/>
    </ligand>
</feature>